<dbReference type="AlphaFoldDB" id="A6IVV6"/>
<gene>
    <name evidence="1" type="ORF">rCG_63569</name>
</gene>
<protein>
    <submittedName>
        <fullName evidence="1">RCG63569</fullName>
    </submittedName>
</protein>
<reference evidence="1 2" key="1">
    <citation type="submission" date="2005-09" db="EMBL/GenBank/DDBJ databases">
        <authorList>
            <person name="Mural R.J."/>
            <person name="Li P.W."/>
            <person name="Adams M.D."/>
            <person name="Amanatides P.G."/>
            <person name="Baden-Tillson H."/>
            <person name="Barnstead M."/>
            <person name="Chin S.H."/>
            <person name="Dew I."/>
            <person name="Evans C.A."/>
            <person name="Ferriera S."/>
            <person name="Flanigan M."/>
            <person name="Fosler C."/>
            <person name="Glodek A."/>
            <person name="Gu Z."/>
            <person name="Holt R.A."/>
            <person name="Jennings D."/>
            <person name="Kraft C.L."/>
            <person name="Lu F."/>
            <person name="Nguyen T."/>
            <person name="Nusskern D.R."/>
            <person name="Pfannkoch C.M."/>
            <person name="Sitter C."/>
            <person name="Sutton G.G."/>
            <person name="Venter J.C."/>
            <person name="Wang Z."/>
            <person name="Woodage T."/>
            <person name="Zheng X.H."/>
            <person name="Zhong F."/>
        </authorList>
    </citation>
    <scope>NUCLEOTIDE SEQUENCE [LARGE SCALE GENOMIC DNA]</scope>
    <source>
        <strain>BN</strain>
        <strain evidence="2">Sprague-Dawley</strain>
    </source>
</reference>
<evidence type="ECO:0000313" key="1">
    <source>
        <dbReference type="EMBL" id="EDM09116.1"/>
    </source>
</evidence>
<accession>A6IVV6</accession>
<proteinExistence type="predicted"/>
<evidence type="ECO:0000313" key="2">
    <source>
        <dbReference type="Proteomes" id="UP000234681"/>
    </source>
</evidence>
<dbReference type="Proteomes" id="UP000234681">
    <property type="component" value="Chromosome 16"/>
</dbReference>
<name>A6IVV6_RAT</name>
<dbReference type="EMBL" id="CH473970">
    <property type="protein sequence ID" value="EDM09116.1"/>
    <property type="molecule type" value="Genomic_DNA"/>
</dbReference>
<organism evidence="1 2">
    <name type="scientific">Rattus norvegicus</name>
    <name type="common">Rat</name>
    <dbReference type="NCBI Taxonomy" id="10116"/>
    <lineage>
        <taxon>Eukaryota</taxon>
        <taxon>Metazoa</taxon>
        <taxon>Chordata</taxon>
        <taxon>Craniata</taxon>
        <taxon>Vertebrata</taxon>
        <taxon>Euteleostomi</taxon>
        <taxon>Mammalia</taxon>
        <taxon>Eutheria</taxon>
        <taxon>Euarchontoglires</taxon>
        <taxon>Glires</taxon>
        <taxon>Rodentia</taxon>
        <taxon>Myomorpha</taxon>
        <taxon>Muroidea</taxon>
        <taxon>Muridae</taxon>
        <taxon>Murinae</taxon>
        <taxon>Rattus</taxon>
    </lineage>
</organism>
<sequence>MSSTPIGADNCLLCLAGSAQIQN</sequence>